<dbReference type="Proteomes" id="UP000279562">
    <property type="component" value="Unassembled WGS sequence"/>
</dbReference>
<evidence type="ECO:0000256" key="1">
    <source>
        <dbReference type="SAM" id="Coils"/>
    </source>
</evidence>
<dbReference type="EMBL" id="RQYF01000001">
    <property type="protein sequence ID" value="RRD93312.1"/>
    <property type="molecule type" value="Genomic_DNA"/>
</dbReference>
<name>A0A3P2ACP3_9BACE</name>
<reference evidence="2 3" key="1">
    <citation type="submission" date="2018-11" db="EMBL/GenBank/DDBJ databases">
        <title>Genomes From Bacteria Associated with the Canine Oral Cavity: a Test Case for Automated Genome-Based Taxonomic Assignment.</title>
        <authorList>
            <person name="Coil D.A."/>
            <person name="Jospin G."/>
            <person name="Darling A.E."/>
            <person name="Wallis C."/>
            <person name="Davis I.J."/>
            <person name="Harris S."/>
            <person name="Eisen J.A."/>
            <person name="Holcombe L.J."/>
            <person name="O'Flynn C."/>
        </authorList>
    </citation>
    <scope>NUCLEOTIDE SEQUENCE [LARGE SCALE GENOMIC DNA]</scope>
    <source>
        <strain evidence="2 3">OH1047_COT-310</strain>
    </source>
</reference>
<feature type="coiled-coil region" evidence="1">
    <location>
        <begin position="40"/>
        <end position="67"/>
    </location>
</feature>
<comment type="caution">
    <text evidence="2">The sequence shown here is derived from an EMBL/GenBank/DDBJ whole genome shotgun (WGS) entry which is preliminary data.</text>
</comment>
<dbReference type="RefSeq" id="WP_125238026.1">
    <property type="nucleotide sequence ID" value="NZ_JALFAM010000052.1"/>
</dbReference>
<evidence type="ECO:0000313" key="2">
    <source>
        <dbReference type="EMBL" id="RRD93312.1"/>
    </source>
</evidence>
<keyword evidence="3" id="KW-1185">Reference proteome</keyword>
<proteinExistence type="predicted"/>
<accession>A0A3P2ACP3</accession>
<dbReference type="InterPro" id="IPR032483">
    <property type="entry name" value="DUF5053"/>
</dbReference>
<organism evidence="2 3">
    <name type="scientific">Prevotella heparinolytica</name>
    <dbReference type="NCBI Taxonomy" id="28113"/>
    <lineage>
        <taxon>Bacteria</taxon>
        <taxon>Pseudomonadati</taxon>
        <taxon>Bacteroidota</taxon>
        <taxon>Bacteroidia</taxon>
        <taxon>Bacteroidales</taxon>
        <taxon>Bacteroidaceae</taxon>
        <taxon>Bacteroides</taxon>
    </lineage>
</organism>
<evidence type="ECO:0000313" key="3">
    <source>
        <dbReference type="Proteomes" id="UP000279562"/>
    </source>
</evidence>
<gene>
    <name evidence="2" type="ORF">EII33_00220</name>
</gene>
<keyword evidence="1" id="KW-0175">Coiled coil</keyword>
<dbReference type="Pfam" id="PF16476">
    <property type="entry name" value="DUF5053"/>
    <property type="match status" value="1"/>
</dbReference>
<dbReference type="AlphaFoldDB" id="A0A3P2ACP3"/>
<protein>
    <submittedName>
        <fullName evidence="2">DUF5053 domain-containing protein</fullName>
    </submittedName>
</protein>
<sequence length="136" mass="15485">MEELLKELKIMSSLEGAESTDKMKAIAAKYRTPEEKAYIKLYLDKELNQVEKEIDELDGKLDRMLDIKRQVKEISEIVSLKYIAQNYFGKSAAWLSQRVNGSPVRGKIYYLKEAEIQTLNNALQDIGKKLGSLAIG</sequence>